<sequence>MRKSTGSSVRGHVLNMKRSAGFFLLDIYSSGQCFSIENRIPTRAYQLKSGLCEVYSTVVSATMTSQFMDSHTGISTLKTLQGGNVWTLRWWISFGTAARVSKAGWPWEAAVSALADSIGVAHPGILSRASNGCGSKDVRSNSISTTPISILANFVIMAGKGHRELNMFA</sequence>
<accession>A0AAV0LN69</accession>
<reference evidence="1" key="1">
    <citation type="submission" date="2022-08" db="EMBL/GenBank/DDBJ databases">
        <authorList>
            <person name="Gutierrez-Valencia J."/>
        </authorList>
    </citation>
    <scope>NUCLEOTIDE SEQUENCE</scope>
</reference>
<dbReference type="EMBL" id="CAMGYJ010000006">
    <property type="protein sequence ID" value="CAI0435377.1"/>
    <property type="molecule type" value="Genomic_DNA"/>
</dbReference>
<name>A0AAV0LN69_9ROSI</name>
<proteinExistence type="predicted"/>
<protein>
    <submittedName>
        <fullName evidence="1">Uncharacterized protein</fullName>
    </submittedName>
</protein>
<gene>
    <name evidence="1" type="ORF">LITE_LOCUS24675</name>
</gene>
<dbReference type="Proteomes" id="UP001154282">
    <property type="component" value="Unassembled WGS sequence"/>
</dbReference>
<dbReference type="AlphaFoldDB" id="A0AAV0LN69"/>
<keyword evidence="2" id="KW-1185">Reference proteome</keyword>
<evidence type="ECO:0000313" key="2">
    <source>
        <dbReference type="Proteomes" id="UP001154282"/>
    </source>
</evidence>
<comment type="caution">
    <text evidence="1">The sequence shown here is derived from an EMBL/GenBank/DDBJ whole genome shotgun (WGS) entry which is preliminary data.</text>
</comment>
<evidence type="ECO:0000313" key="1">
    <source>
        <dbReference type="EMBL" id="CAI0435377.1"/>
    </source>
</evidence>
<organism evidence="1 2">
    <name type="scientific">Linum tenue</name>
    <dbReference type="NCBI Taxonomy" id="586396"/>
    <lineage>
        <taxon>Eukaryota</taxon>
        <taxon>Viridiplantae</taxon>
        <taxon>Streptophyta</taxon>
        <taxon>Embryophyta</taxon>
        <taxon>Tracheophyta</taxon>
        <taxon>Spermatophyta</taxon>
        <taxon>Magnoliopsida</taxon>
        <taxon>eudicotyledons</taxon>
        <taxon>Gunneridae</taxon>
        <taxon>Pentapetalae</taxon>
        <taxon>rosids</taxon>
        <taxon>fabids</taxon>
        <taxon>Malpighiales</taxon>
        <taxon>Linaceae</taxon>
        <taxon>Linum</taxon>
    </lineage>
</organism>